<evidence type="ECO:0000313" key="2">
    <source>
        <dbReference type="EMBL" id="KAK7737069.1"/>
    </source>
</evidence>
<feature type="region of interest" description="Disordered" evidence="1">
    <location>
        <begin position="1"/>
        <end position="44"/>
    </location>
</feature>
<evidence type="ECO:0000313" key="3">
    <source>
        <dbReference type="Proteomes" id="UP001430848"/>
    </source>
</evidence>
<feature type="compositionally biased region" description="Polar residues" evidence="1">
    <location>
        <begin position="147"/>
        <end position="160"/>
    </location>
</feature>
<organism evidence="2 3">
    <name type="scientific">Diaporthe eres</name>
    <name type="common">Phomopsis oblonga</name>
    <dbReference type="NCBI Taxonomy" id="83184"/>
    <lineage>
        <taxon>Eukaryota</taxon>
        <taxon>Fungi</taxon>
        <taxon>Dikarya</taxon>
        <taxon>Ascomycota</taxon>
        <taxon>Pezizomycotina</taxon>
        <taxon>Sordariomycetes</taxon>
        <taxon>Sordariomycetidae</taxon>
        <taxon>Diaporthales</taxon>
        <taxon>Diaporthaceae</taxon>
        <taxon>Diaporthe</taxon>
        <taxon>Diaporthe eres species complex</taxon>
    </lineage>
</organism>
<evidence type="ECO:0008006" key="4">
    <source>
        <dbReference type="Google" id="ProtNLM"/>
    </source>
</evidence>
<feature type="compositionally biased region" description="Low complexity" evidence="1">
    <location>
        <begin position="250"/>
        <end position="265"/>
    </location>
</feature>
<sequence>MAPQKQQKAPRDEVPVQEQIVVAPEDSTERPSQQQFTGNSYDRPALLQVANSTVKPLGEDQLELQKSDDCVFATGHGKKACLPPSDKQTPSKTAGPANATRKWCDPCTLLKTLPGENGRSRRNAAYGCPGCAELRGEAGPRGKRQAGHSSTPNGHGNSPAAQARPKPGNSRPTPKKPLPLSSTWQRQNPGETAQSVRRKQWKLAVPSKKRQEQNRGFDPGTESDDLDSPPKPNIDNPHVDIFGRPKAHSESISVPSPSSGGPSDPNAIQRNASFPPSFTYPDPMEFSSLSSHFDDATGGTELSIDFETLSPVDFESTGGPSSWNMAPVNARFSNNSGASSPAPFDFSGMPGPSNPAPAAPPVFQHHPGLHPWSIDPLLSGAPQQSRASPGPASSVPSATVNNQNNGGPGAEGGEDMLDQYINWVDQDIN</sequence>
<feature type="compositionally biased region" description="Basic and acidic residues" evidence="1">
    <location>
        <begin position="237"/>
        <end position="249"/>
    </location>
</feature>
<keyword evidence="3" id="KW-1185">Reference proteome</keyword>
<dbReference type="EMBL" id="JAKNSF020000008">
    <property type="protein sequence ID" value="KAK7737069.1"/>
    <property type="molecule type" value="Genomic_DNA"/>
</dbReference>
<accession>A0ABR1PHY0</accession>
<dbReference type="Proteomes" id="UP001430848">
    <property type="component" value="Unassembled WGS sequence"/>
</dbReference>
<name>A0ABR1PHY0_DIAER</name>
<feature type="region of interest" description="Disordered" evidence="1">
    <location>
        <begin position="334"/>
        <end position="429"/>
    </location>
</feature>
<proteinExistence type="predicted"/>
<feature type="compositionally biased region" description="Low complexity" evidence="1">
    <location>
        <begin position="385"/>
        <end position="398"/>
    </location>
</feature>
<gene>
    <name evidence="2" type="ORF">SLS63_002860</name>
</gene>
<reference evidence="2 3" key="1">
    <citation type="submission" date="2024-02" db="EMBL/GenBank/DDBJ databases">
        <title>De novo assembly and annotation of 12 fungi associated with fruit tree decline syndrome in Ontario, Canada.</title>
        <authorList>
            <person name="Sulman M."/>
            <person name="Ellouze W."/>
            <person name="Ilyukhin E."/>
        </authorList>
    </citation>
    <scope>NUCLEOTIDE SEQUENCE [LARGE SCALE GENOMIC DNA]</scope>
    <source>
        <strain evidence="2 3">M169</strain>
    </source>
</reference>
<feature type="region of interest" description="Disordered" evidence="1">
    <location>
        <begin position="76"/>
        <end position="279"/>
    </location>
</feature>
<feature type="compositionally biased region" description="Polar residues" evidence="1">
    <location>
        <begin position="30"/>
        <end position="40"/>
    </location>
</feature>
<comment type="caution">
    <text evidence="2">The sequence shown here is derived from an EMBL/GenBank/DDBJ whole genome shotgun (WGS) entry which is preliminary data.</text>
</comment>
<feature type="compositionally biased region" description="Polar residues" evidence="1">
    <location>
        <begin position="266"/>
        <end position="276"/>
    </location>
</feature>
<evidence type="ECO:0000256" key="1">
    <source>
        <dbReference type="SAM" id="MobiDB-lite"/>
    </source>
</evidence>
<protein>
    <recommendedName>
        <fullName evidence="4">GATA-type domain-containing protein</fullName>
    </recommendedName>
</protein>
<feature type="compositionally biased region" description="Polar residues" evidence="1">
    <location>
        <begin position="180"/>
        <end position="195"/>
    </location>
</feature>